<keyword evidence="4 8" id="KW-0808">Transferase</keyword>
<feature type="binding site" evidence="8 9">
    <location>
        <position position="130"/>
    </location>
    <ligand>
        <name>S-adenosyl-L-methionine</name>
        <dbReference type="ChEBI" id="CHEBI:59789"/>
    </ligand>
</feature>
<protein>
    <recommendedName>
        <fullName evidence="8">Ribosomal RNA small subunit methyltransferase A</fullName>
        <ecNumber evidence="8">2.1.1.182</ecNumber>
    </recommendedName>
    <alternativeName>
        <fullName evidence="8">16S rRNA (adenine(1518)-N(6)/adenine(1519)-N(6))-dimethyltransferase</fullName>
    </alternativeName>
    <alternativeName>
        <fullName evidence="8">16S rRNA dimethyladenosine transferase</fullName>
    </alternativeName>
    <alternativeName>
        <fullName evidence="8">16S rRNA dimethylase</fullName>
    </alternativeName>
    <alternativeName>
        <fullName evidence="8">S-adenosylmethionine-6-N', N'-adenosyl(rRNA) dimethyltransferase</fullName>
    </alternativeName>
</protein>
<dbReference type="FunFam" id="3.40.50.150:FF:000023">
    <property type="entry name" value="Ribosomal RNA small subunit methyltransferase A"/>
    <property type="match status" value="1"/>
</dbReference>
<keyword evidence="2 8" id="KW-0698">rRNA processing</keyword>
<proteinExistence type="inferred from homology"/>
<dbReference type="PROSITE" id="PS51689">
    <property type="entry name" value="SAM_RNA_A_N6_MT"/>
    <property type="match status" value="1"/>
</dbReference>
<evidence type="ECO:0000256" key="2">
    <source>
        <dbReference type="ARBA" id="ARBA00022552"/>
    </source>
</evidence>
<keyword evidence="5 8" id="KW-0949">S-adenosyl-L-methionine</keyword>
<evidence type="ECO:0000256" key="1">
    <source>
        <dbReference type="ARBA" id="ARBA00022490"/>
    </source>
</evidence>
<dbReference type="InterPro" id="IPR020598">
    <property type="entry name" value="rRNA_Ade_methylase_Trfase_N"/>
</dbReference>
<evidence type="ECO:0000256" key="6">
    <source>
        <dbReference type="ARBA" id="ARBA00022884"/>
    </source>
</evidence>
<dbReference type="GO" id="GO:0052908">
    <property type="term" value="F:16S rRNA (adenine(1518)-N(6)/adenine(1519)-N(6))-dimethyltransferase activity"/>
    <property type="evidence" value="ECO:0007669"/>
    <property type="project" value="UniProtKB-EC"/>
</dbReference>
<dbReference type="Proteomes" id="UP000051739">
    <property type="component" value="Unassembled WGS sequence"/>
</dbReference>
<evidence type="ECO:0000259" key="10">
    <source>
        <dbReference type="SMART" id="SM00650"/>
    </source>
</evidence>
<dbReference type="GO" id="GO:0005829">
    <property type="term" value="C:cytosol"/>
    <property type="evidence" value="ECO:0007669"/>
    <property type="project" value="TreeGrafter"/>
</dbReference>
<reference evidence="11 12" key="1">
    <citation type="journal article" date="2015" name="Genome Announc.">
        <title>Expanding the biotechnology potential of lactobacilli through comparative genomics of 213 strains and associated genera.</title>
        <authorList>
            <person name="Sun Z."/>
            <person name="Harris H.M."/>
            <person name="McCann A."/>
            <person name="Guo C."/>
            <person name="Argimon S."/>
            <person name="Zhang W."/>
            <person name="Yang X."/>
            <person name="Jeffery I.B."/>
            <person name="Cooney J.C."/>
            <person name="Kagawa T.F."/>
            <person name="Liu W."/>
            <person name="Song Y."/>
            <person name="Salvetti E."/>
            <person name="Wrobel A."/>
            <person name="Rasinkangas P."/>
            <person name="Parkhill J."/>
            <person name="Rea M.C."/>
            <person name="O'Sullivan O."/>
            <person name="Ritari J."/>
            <person name="Douillard F.P."/>
            <person name="Paul Ross R."/>
            <person name="Yang R."/>
            <person name="Briner A.E."/>
            <person name="Felis G.E."/>
            <person name="de Vos W.M."/>
            <person name="Barrangou R."/>
            <person name="Klaenhammer T.R."/>
            <person name="Caufield P.W."/>
            <person name="Cui Y."/>
            <person name="Zhang H."/>
            <person name="O'Toole P.W."/>
        </authorList>
    </citation>
    <scope>NUCLEOTIDE SEQUENCE [LARGE SCALE GENOMIC DNA]</scope>
    <source>
        <strain evidence="11 12">DSM 16045</strain>
    </source>
</reference>
<keyword evidence="3 8" id="KW-0489">Methyltransferase</keyword>
<name>A0A0R1VDR7_9LACO</name>
<dbReference type="InterPro" id="IPR023165">
    <property type="entry name" value="rRNA_Ade_diMease-like_C"/>
</dbReference>
<dbReference type="InterPro" id="IPR011530">
    <property type="entry name" value="rRNA_adenine_dimethylase"/>
</dbReference>
<sequence length="297" mass="33275">MKKTTAIGNYRRTREILEKHGIHAKKGFGQNFLTDLNVLNGIVQAAHITQDDNVIEIGPGIGALTEVLAKAAHQVVALEIDGDLLPVLDDVLTPYNNVKVIHQDILKANLPELIQTEFANPQQPIKVVANLPYYITSPILMNLLASEVNWDTICVMMQKEVAERLTAKPGTKAYGSLTLAIEYQMQAKVAFNVSRRSFVPAPNVDSAIVVLTPRPNELPELPYDDKRLFGLIRGCFAHRRKSLWNNLKSLMSNDRAKLDLVTNALAEIQIDPQTRPEQLTLNDYIRLTNALHQQMVW</sequence>
<evidence type="ECO:0000256" key="8">
    <source>
        <dbReference type="HAMAP-Rule" id="MF_00607"/>
    </source>
</evidence>
<feature type="domain" description="Ribosomal RNA adenine methylase transferase N-terminal" evidence="10">
    <location>
        <begin position="38"/>
        <end position="215"/>
    </location>
</feature>
<evidence type="ECO:0000256" key="7">
    <source>
        <dbReference type="ARBA" id="ARBA00049167"/>
    </source>
</evidence>
<dbReference type="InterPro" id="IPR020596">
    <property type="entry name" value="rRNA_Ade_Mease_Trfase_CS"/>
</dbReference>
<accession>A0A0R1VDR7</accession>
<keyword evidence="6 8" id="KW-0694">RNA-binding</keyword>
<dbReference type="InterPro" id="IPR029063">
    <property type="entry name" value="SAM-dependent_MTases_sf"/>
</dbReference>
<evidence type="ECO:0000256" key="5">
    <source>
        <dbReference type="ARBA" id="ARBA00022691"/>
    </source>
</evidence>
<feature type="binding site" evidence="8 9">
    <location>
        <position position="31"/>
    </location>
    <ligand>
        <name>S-adenosyl-L-methionine</name>
        <dbReference type="ChEBI" id="CHEBI:59789"/>
    </ligand>
</feature>
<evidence type="ECO:0000256" key="9">
    <source>
        <dbReference type="PROSITE-ProRule" id="PRU01026"/>
    </source>
</evidence>
<feature type="binding site" evidence="8 9">
    <location>
        <position position="104"/>
    </location>
    <ligand>
        <name>S-adenosyl-L-methionine</name>
        <dbReference type="ChEBI" id="CHEBI:59789"/>
    </ligand>
</feature>
<comment type="caution">
    <text evidence="11">The sequence shown here is derived from an EMBL/GenBank/DDBJ whole genome shotgun (WGS) entry which is preliminary data.</text>
</comment>
<dbReference type="CDD" id="cd02440">
    <property type="entry name" value="AdoMet_MTases"/>
    <property type="match status" value="1"/>
</dbReference>
<comment type="similarity">
    <text evidence="8">Belongs to the class I-like SAM-binding methyltransferase superfamily. rRNA adenine N(6)-methyltransferase family. RsmA subfamily.</text>
</comment>
<dbReference type="NCBIfam" id="TIGR00755">
    <property type="entry name" value="ksgA"/>
    <property type="match status" value="1"/>
</dbReference>
<dbReference type="Pfam" id="PF00398">
    <property type="entry name" value="RrnaAD"/>
    <property type="match status" value="1"/>
</dbReference>
<organism evidence="11 12">
    <name type="scientific">Limosilactobacillus gastricus DSM 16045</name>
    <dbReference type="NCBI Taxonomy" id="1423749"/>
    <lineage>
        <taxon>Bacteria</taxon>
        <taxon>Bacillati</taxon>
        <taxon>Bacillota</taxon>
        <taxon>Bacilli</taxon>
        <taxon>Lactobacillales</taxon>
        <taxon>Lactobacillaceae</taxon>
        <taxon>Limosilactobacillus</taxon>
    </lineage>
</organism>
<dbReference type="PANTHER" id="PTHR11727:SF7">
    <property type="entry name" value="DIMETHYLADENOSINE TRANSFERASE-RELATED"/>
    <property type="match status" value="1"/>
</dbReference>
<dbReference type="PANTHER" id="PTHR11727">
    <property type="entry name" value="DIMETHYLADENOSINE TRANSFERASE"/>
    <property type="match status" value="1"/>
</dbReference>
<evidence type="ECO:0000256" key="4">
    <source>
        <dbReference type="ARBA" id="ARBA00022679"/>
    </source>
</evidence>
<dbReference type="SMART" id="SM00650">
    <property type="entry name" value="rADc"/>
    <property type="match status" value="1"/>
</dbReference>
<dbReference type="RefSeq" id="WP_056936523.1">
    <property type="nucleotide sequence ID" value="NZ_AZFN01000001.1"/>
</dbReference>
<keyword evidence="12" id="KW-1185">Reference proteome</keyword>
<dbReference type="AlphaFoldDB" id="A0A0R1VDR7"/>
<dbReference type="PATRIC" id="fig|1423749.3.peg.32"/>
<evidence type="ECO:0000256" key="3">
    <source>
        <dbReference type="ARBA" id="ARBA00022603"/>
    </source>
</evidence>
<comment type="catalytic activity">
    <reaction evidence="7">
        <text>adenosine(2085) in 23S rRNA + 2 S-adenosyl-L-methionine = N(6)-dimethyladenosine(2085) in 23S rRNA + 2 S-adenosyl-L-homocysteine + 2 H(+)</text>
        <dbReference type="Rhea" id="RHEA:42784"/>
        <dbReference type="Rhea" id="RHEA-COMP:10237"/>
        <dbReference type="Rhea" id="RHEA-COMP:10238"/>
        <dbReference type="ChEBI" id="CHEBI:15378"/>
        <dbReference type="ChEBI" id="CHEBI:57856"/>
        <dbReference type="ChEBI" id="CHEBI:59789"/>
        <dbReference type="ChEBI" id="CHEBI:74411"/>
        <dbReference type="ChEBI" id="CHEBI:74493"/>
        <dbReference type="EC" id="2.1.1.184"/>
    </reaction>
</comment>
<dbReference type="GO" id="GO:0003723">
    <property type="term" value="F:RNA binding"/>
    <property type="evidence" value="ECO:0007669"/>
    <property type="project" value="UniProtKB-UniRule"/>
</dbReference>
<feature type="binding site" evidence="8 9">
    <location>
        <position position="79"/>
    </location>
    <ligand>
        <name>S-adenosyl-L-methionine</name>
        <dbReference type="ChEBI" id="CHEBI:59789"/>
    </ligand>
</feature>
<dbReference type="PROSITE" id="PS01131">
    <property type="entry name" value="RRNA_A_DIMETH"/>
    <property type="match status" value="1"/>
</dbReference>
<dbReference type="Gene3D" id="3.40.50.150">
    <property type="entry name" value="Vaccinia Virus protein VP39"/>
    <property type="match status" value="1"/>
</dbReference>
<dbReference type="EC" id="2.1.1.182" evidence="8"/>
<dbReference type="GO" id="GO:0052910">
    <property type="term" value="F:23S rRNA (adenine(2085)-N(6))-dimethyltransferase activity"/>
    <property type="evidence" value="ECO:0007669"/>
    <property type="project" value="UniProtKB-EC"/>
</dbReference>
<dbReference type="HAMAP" id="MF_00607">
    <property type="entry name" value="16SrRNA_methyltr_A"/>
    <property type="match status" value="1"/>
</dbReference>
<keyword evidence="1 8" id="KW-0963">Cytoplasm</keyword>
<dbReference type="InterPro" id="IPR001737">
    <property type="entry name" value="KsgA/Erm"/>
</dbReference>
<dbReference type="EMBL" id="AZFN01000001">
    <property type="protein sequence ID" value="KRM03662.1"/>
    <property type="molecule type" value="Genomic_DNA"/>
</dbReference>
<evidence type="ECO:0000313" key="11">
    <source>
        <dbReference type="EMBL" id="KRM03662.1"/>
    </source>
</evidence>
<dbReference type="SUPFAM" id="SSF53335">
    <property type="entry name" value="S-adenosyl-L-methionine-dependent methyltransferases"/>
    <property type="match status" value="1"/>
</dbReference>
<comment type="function">
    <text evidence="8">Specifically dimethylates two adjacent adenosines (A1518 and A1519) in the loop of a conserved hairpin near the 3'-end of 16S rRNA in the 30S particle. May play a critical role in biogenesis of 30S subunits.</text>
</comment>
<feature type="binding site" evidence="8 9">
    <location>
        <position position="58"/>
    </location>
    <ligand>
        <name>S-adenosyl-L-methionine</name>
        <dbReference type="ChEBI" id="CHEBI:59789"/>
    </ligand>
</feature>
<gene>
    <name evidence="8" type="primary">rsmA</name>
    <name evidence="8" type="synonym">ksgA</name>
    <name evidence="11" type="ORF">FC60_GL000032</name>
</gene>
<comment type="subcellular location">
    <subcellularLocation>
        <location evidence="8">Cytoplasm</location>
    </subcellularLocation>
</comment>
<feature type="binding site" evidence="8 9">
    <location>
        <position position="33"/>
    </location>
    <ligand>
        <name>S-adenosyl-L-methionine</name>
        <dbReference type="ChEBI" id="CHEBI:59789"/>
    </ligand>
</feature>
<evidence type="ECO:0000313" key="12">
    <source>
        <dbReference type="Proteomes" id="UP000051739"/>
    </source>
</evidence>
<comment type="catalytic activity">
    <reaction evidence="8">
        <text>adenosine(1518)/adenosine(1519) in 16S rRNA + 4 S-adenosyl-L-methionine = N(6)-dimethyladenosine(1518)/N(6)-dimethyladenosine(1519) in 16S rRNA + 4 S-adenosyl-L-homocysteine + 4 H(+)</text>
        <dbReference type="Rhea" id="RHEA:19609"/>
        <dbReference type="Rhea" id="RHEA-COMP:10232"/>
        <dbReference type="Rhea" id="RHEA-COMP:10233"/>
        <dbReference type="ChEBI" id="CHEBI:15378"/>
        <dbReference type="ChEBI" id="CHEBI:57856"/>
        <dbReference type="ChEBI" id="CHEBI:59789"/>
        <dbReference type="ChEBI" id="CHEBI:74411"/>
        <dbReference type="ChEBI" id="CHEBI:74493"/>
        <dbReference type="EC" id="2.1.1.182"/>
    </reaction>
</comment>
<dbReference type="Gene3D" id="1.10.8.100">
    <property type="entry name" value="Ribosomal RNA adenine dimethylase-like, domain 2"/>
    <property type="match status" value="1"/>
</dbReference>